<dbReference type="EMBL" id="CP020569">
    <property type="protein sequence ID" value="ARF58044.1"/>
    <property type="molecule type" value="Genomic_DNA"/>
</dbReference>
<evidence type="ECO:0000313" key="1">
    <source>
        <dbReference type="EMBL" id="ARF58044.1"/>
    </source>
</evidence>
<name>A0A1V0TYM1_9ACTN</name>
<reference evidence="1 2" key="1">
    <citation type="submission" date="2017-04" db="EMBL/GenBank/DDBJ databases">
        <title>Complete Genome Sequence of Streptomyces gilvosporeus F607, a Capable Producer of Natamycin.</title>
        <authorList>
            <person name="Zong G."/>
            <person name="Zhong C."/>
            <person name="Fu J."/>
            <person name="Qin R."/>
            <person name="Cao G."/>
        </authorList>
    </citation>
    <scope>NUCLEOTIDE SEQUENCE [LARGE SCALE GENOMIC DNA]</scope>
    <source>
        <strain evidence="1 2">F607</strain>
    </source>
</reference>
<keyword evidence="2" id="KW-1185">Reference proteome</keyword>
<organism evidence="1 2">
    <name type="scientific">Streptomyces gilvosporeus</name>
    <dbReference type="NCBI Taxonomy" id="553510"/>
    <lineage>
        <taxon>Bacteria</taxon>
        <taxon>Bacillati</taxon>
        <taxon>Actinomycetota</taxon>
        <taxon>Actinomycetes</taxon>
        <taxon>Kitasatosporales</taxon>
        <taxon>Streptomycetaceae</taxon>
        <taxon>Streptomyces</taxon>
    </lineage>
</organism>
<evidence type="ECO:0000313" key="2">
    <source>
        <dbReference type="Proteomes" id="UP000192726"/>
    </source>
</evidence>
<sequence length="93" mass="10326">MATRRNQTATIILAKGGTVRDITIGDCLELREIEAEAGMRGGGRSLFYLWLKELDFFRPTRQQPCETSGDGRARSASRGWWTATSCSVDRSAI</sequence>
<dbReference type="Proteomes" id="UP000192726">
    <property type="component" value="Chromosome"/>
</dbReference>
<proteinExistence type="predicted"/>
<dbReference type="AlphaFoldDB" id="A0A1V0TYM1"/>
<dbReference type="RefSeq" id="WP_083108024.1">
    <property type="nucleotide sequence ID" value="NZ_CP020569.1"/>
</dbReference>
<accession>A0A1V0TYM1</accession>
<dbReference type="KEGG" id="sgv:B1H19_31125"/>
<protein>
    <submittedName>
        <fullName evidence="1">Uncharacterized protein</fullName>
    </submittedName>
</protein>
<gene>
    <name evidence="1" type="ORF">B1H19_31125</name>
</gene>
<dbReference type="OrthoDB" id="4120105at2"/>